<keyword evidence="1" id="KW-0732">Signal</keyword>
<evidence type="ECO:0000256" key="1">
    <source>
        <dbReference type="SAM" id="SignalP"/>
    </source>
</evidence>
<name>A0A2T3ZQR2_TRIA4</name>
<organism evidence="2 3">
    <name type="scientific">Trichoderma asperellum (strain ATCC 204424 / CBS 433.97 / NBRC 101777)</name>
    <dbReference type="NCBI Taxonomy" id="1042311"/>
    <lineage>
        <taxon>Eukaryota</taxon>
        <taxon>Fungi</taxon>
        <taxon>Dikarya</taxon>
        <taxon>Ascomycota</taxon>
        <taxon>Pezizomycotina</taxon>
        <taxon>Sordariomycetes</taxon>
        <taxon>Hypocreomycetidae</taxon>
        <taxon>Hypocreales</taxon>
        <taxon>Hypocreaceae</taxon>
        <taxon>Trichoderma</taxon>
    </lineage>
</organism>
<evidence type="ECO:0008006" key="4">
    <source>
        <dbReference type="Google" id="ProtNLM"/>
    </source>
</evidence>
<dbReference type="Proteomes" id="UP000240493">
    <property type="component" value="Unassembled WGS sequence"/>
</dbReference>
<keyword evidence="3" id="KW-1185">Reference proteome</keyword>
<protein>
    <recommendedName>
        <fullName evidence="4">Secreted protein</fullName>
    </recommendedName>
</protein>
<dbReference type="AlphaFoldDB" id="A0A2T3ZQR2"/>
<feature type="signal peptide" evidence="1">
    <location>
        <begin position="1"/>
        <end position="18"/>
    </location>
</feature>
<sequence>MTMLLVFLLMLLLSPIGNKPLRTGGMCIHAYDAVCIASNLITLWHSVLSHPTSASRQAGAGGVVYETIDVQIDINCKTITGWDGLTKAQRTLCILVLRITTERSRLLIVTSLPYRVMEWQGSKIHRKVMIMIMMMMRRQN</sequence>
<evidence type="ECO:0000313" key="2">
    <source>
        <dbReference type="EMBL" id="PTB47135.1"/>
    </source>
</evidence>
<evidence type="ECO:0000313" key="3">
    <source>
        <dbReference type="Proteomes" id="UP000240493"/>
    </source>
</evidence>
<dbReference type="EMBL" id="KZ679256">
    <property type="protein sequence ID" value="PTB47135.1"/>
    <property type="molecule type" value="Genomic_DNA"/>
</dbReference>
<feature type="chain" id="PRO_5015554877" description="Secreted protein" evidence="1">
    <location>
        <begin position="19"/>
        <end position="140"/>
    </location>
</feature>
<accession>A0A2T3ZQR2</accession>
<reference evidence="2 3" key="1">
    <citation type="submission" date="2016-07" db="EMBL/GenBank/DDBJ databases">
        <title>Multiple horizontal gene transfer events from other fungi enriched the ability of initially mycotrophic Trichoderma (Ascomycota) to feed on dead plant biomass.</title>
        <authorList>
            <consortium name="DOE Joint Genome Institute"/>
            <person name="Aerts A."/>
            <person name="Atanasova L."/>
            <person name="Chenthamara K."/>
            <person name="Zhang J."/>
            <person name="Grujic M."/>
            <person name="Henrissat B."/>
            <person name="Kuo A."/>
            <person name="Salamov A."/>
            <person name="Lipzen A."/>
            <person name="Labutti K."/>
            <person name="Barry K."/>
            <person name="Miao Y."/>
            <person name="Rahimi M.J."/>
            <person name="Shen Q."/>
            <person name="Grigoriev I.V."/>
            <person name="Kubicek C.P."/>
            <person name="Druzhinina I.S."/>
        </authorList>
    </citation>
    <scope>NUCLEOTIDE SEQUENCE [LARGE SCALE GENOMIC DNA]</scope>
    <source>
        <strain evidence="2 3">CBS 433.97</strain>
    </source>
</reference>
<proteinExistence type="predicted"/>
<gene>
    <name evidence="2" type="ORF">M441DRAFT_42846</name>
</gene>